<name>A0A239IBL0_9ACTN</name>
<dbReference type="OrthoDB" id="9805134at2"/>
<dbReference type="RefSeq" id="WP_089225518.1">
    <property type="nucleotide sequence ID" value="NZ_FZOF01000010.1"/>
</dbReference>
<evidence type="ECO:0000256" key="2">
    <source>
        <dbReference type="ARBA" id="ARBA00023125"/>
    </source>
</evidence>
<evidence type="ECO:0000313" key="6">
    <source>
        <dbReference type="EMBL" id="SNS90453.1"/>
    </source>
</evidence>
<accession>A0A239IBL0</accession>
<keyword evidence="2 4" id="KW-0238">DNA-binding</keyword>
<dbReference type="EMBL" id="FZOF01000010">
    <property type="protein sequence ID" value="SNS90453.1"/>
    <property type="molecule type" value="Genomic_DNA"/>
</dbReference>
<dbReference type="AlphaFoldDB" id="A0A239IBL0"/>
<dbReference type="InterPro" id="IPR001647">
    <property type="entry name" value="HTH_TetR"/>
</dbReference>
<dbReference type="Pfam" id="PF16925">
    <property type="entry name" value="TetR_C_13"/>
    <property type="match status" value="1"/>
</dbReference>
<evidence type="ECO:0000256" key="3">
    <source>
        <dbReference type="ARBA" id="ARBA00023163"/>
    </source>
</evidence>
<reference evidence="6 7" key="1">
    <citation type="submission" date="2017-06" db="EMBL/GenBank/DDBJ databases">
        <authorList>
            <person name="Kim H.J."/>
            <person name="Triplett B.A."/>
        </authorList>
    </citation>
    <scope>NUCLEOTIDE SEQUENCE [LARGE SCALE GENOMIC DNA]</scope>
    <source>
        <strain evidence="6 7">CGMCC 4.1858</strain>
    </source>
</reference>
<dbReference type="InterPro" id="IPR009057">
    <property type="entry name" value="Homeodomain-like_sf"/>
</dbReference>
<sequence length="198" mass="21910">MAGRRQFDEQHTLGRILDVFWDQGYGATSMQDLATATGVQRGSLYNAYRDKETLFLRVFRDYADAFVAEAAATLDQPDVRRALEDFFDFTIASMTRGTPARGCLSTKTATDTQADAEPIRIAIRGMLDRLEGVMAERLSREDAAGLLTVPPIEAARVLVTMTRGTVVIERVYQDADRLRATARSLIAMVLGARRQATA</sequence>
<dbReference type="InterPro" id="IPR011075">
    <property type="entry name" value="TetR_C"/>
</dbReference>
<keyword evidence="1" id="KW-0805">Transcription regulation</keyword>
<keyword evidence="7" id="KW-1185">Reference proteome</keyword>
<dbReference type="Pfam" id="PF00440">
    <property type="entry name" value="TetR_N"/>
    <property type="match status" value="1"/>
</dbReference>
<evidence type="ECO:0000256" key="1">
    <source>
        <dbReference type="ARBA" id="ARBA00023015"/>
    </source>
</evidence>
<dbReference type="GO" id="GO:0003677">
    <property type="term" value="F:DNA binding"/>
    <property type="evidence" value="ECO:0007669"/>
    <property type="project" value="UniProtKB-UniRule"/>
</dbReference>
<dbReference type="Gene3D" id="1.10.357.10">
    <property type="entry name" value="Tetracycline Repressor, domain 2"/>
    <property type="match status" value="1"/>
</dbReference>
<dbReference type="Gene3D" id="1.10.10.60">
    <property type="entry name" value="Homeodomain-like"/>
    <property type="match status" value="1"/>
</dbReference>
<feature type="domain" description="HTH tetR-type" evidence="5">
    <location>
        <begin position="6"/>
        <end position="66"/>
    </location>
</feature>
<protein>
    <submittedName>
        <fullName evidence="6">Transcriptional regulator, TetR family</fullName>
    </submittedName>
</protein>
<dbReference type="PANTHER" id="PTHR47506">
    <property type="entry name" value="TRANSCRIPTIONAL REGULATORY PROTEIN"/>
    <property type="match status" value="1"/>
</dbReference>
<evidence type="ECO:0000259" key="5">
    <source>
        <dbReference type="PROSITE" id="PS50977"/>
    </source>
</evidence>
<proteinExistence type="predicted"/>
<organism evidence="6 7">
    <name type="scientific">Actinacidiphila glaucinigra</name>
    <dbReference type="NCBI Taxonomy" id="235986"/>
    <lineage>
        <taxon>Bacteria</taxon>
        <taxon>Bacillati</taxon>
        <taxon>Actinomycetota</taxon>
        <taxon>Actinomycetes</taxon>
        <taxon>Kitasatosporales</taxon>
        <taxon>Streptomycetaceae</taxon>
        <taxon>Actinacidiphila</taxon>
    </lineage>
</organism>
<dbReference type="InterPro" id="IPR036271">
    <property type="entry name" value="Tet_transcr_reg_TetR-rel_C_sf"/>
</dbReference>
<dbReference type="Proteomes" id="UP000198280">
    <property type="component" value="Unassembled WGS sequence"/>
</dbReference>
<dbReference type="SUPFAM" id="SSF46689">
    <property type="entry name" value="Homeodomain-like"/>
    <property type="match status" value="1"/>
</dbReference>
<feature type="DNA-binding region" description="H-T-H motif" evidence="4">
    <location>
        <begin position="29"/>
        <end position="48"/>
    </location>
</feature>
<evidence type="ECO:0000313" key="7">
    <source>
        <dbReference type="Proteomes" id="UP000198280"/>
    </source>
</evidence>
<dbReference type="PROSITE" id="PS50977">
    <property type="entry name" value="HTH_TETR_2"/>
    <property type="match status" value="1"/>
</dbReference>
<dbReference type="SUPFAM" id="SSF48498">
    <property type="entry name" value="Tetracyclin repressor-like, C-terminal domain"/>
    <property type="match status" value="1"/>
</dbReference>
<dbReference type="PANTHER" id="PTHR47506:SF1">
    <property type="entry name" value="HTH-TYPE TRANSCRIPTIONAL REGULATOR YJDC"/>
    <property type="match status" value="1"/>
</dbReference>
<keyword evidence="3" id="KW-0804">Transcription</keyword>
<gene>
    <name evidence="6" type="ORF">SAMN05216252_11066</name>
</gene>
<evidence type="ECO:0000256" key="4">
    <source>
        <dbReference type="PROSITE-ProRule" id="PRU00335"/>
    </source>
</evidence>